<dbReference type="PANTHER" id="PTHR43546">
    <property type="entry name" value="UPF0173 METAL-DEPENDENT HYDROLASE MJ1163-RELATED"/>
    <property type="match status" value="1"/>
</dbReference>
<dbReference type="EMBL" id="CP067018">
    <property type="protein sequence ID" value="QQN58581.1"/>
    <property type="molecule type" value="Genomic_DNA"/>
</dbReference>
<dbReference type="PANTHER" id="PTHR43546:SF9">
    <property type="entry name" value="L-ASCORBATE-6-PHOSPHATE LACTONASE ULAG-RELATED"/>
    <property type="match status" value="1"/>
</dbReference>
<proteinExistence type="predicted"/>
<gene>
    <name evidence="2" type="ORF">I6H88_19495</name>
</gene>
<dbReference type="GO" id="GO:0016787">
    <property type="term" value="F:hydrolase activity"/>
    <property type="evidence" value="ECO:0007669"/>
    <property type="project" value="UniProtKB-KW"/>
</dbReference>
<reference evidence="2 3" key="1">
    <citation type="submission" date="2020-12" db="EMBL/GenBank/DDBJ databases">
        <title>FDA dAtabase for Regulatory Grade micrObial Sequences (FDA-ARGOS): Supporting development and validation of Infectious Disease Dx tests.</title>
        <authorList>
            <person name="Kerrigan L."/>
            <person name="Long C."/>
            <person name="Tallon L."/>
            <person name="Sadzewicz L."/>
            <person name="Zhao X."/>
            <person name="Boylan J."/>
            <person name="Ott S."/>
            <person name="Bowen H."/>
            <person name="Vavikolanu K."/>
            <person name="Mehta A."/>
            <person name="Aluvathingal J."/>
            <person name="Nadendla S."/>
            <person name="Yan Y."/>
            <person name="Sichtig H."/>
        </authorList>
    </citation>
    <scope>NUCLEOTIDE SEQUENCE [LARGE SCALE GENOMIC DNA]</scope>
    <source>
        <strain evidence="2 3">FDAARGOS_1031</strain>
    </source>
</reference>
<protein>
    <submittedName>
        <fullName evidence="2">MBL fold metallo-hydrolase</fullName>
    </submittedName>
</protein>
<evidence type="ECO:0000313" key="3">
    <source>
        <dbReference type="Proteomes" id="UP000595426"/>
    </source>
</evidence>
<dbReference type="GeneID" id="93132996"/>
<dbReference type="InterPro" id="IPR036866">
    <property type="entry name" value="RibonucZ/Hydroxyglut_hydro"/>
</dbReference>
<dbReference type="SUPFAM" id="SSF56281">
    <property type="entry name" value="Metallo-hydrolase/oxidoreductase"/>
    <property type="match status" value="1"/>
</dbReference>
<dbReference type="Proteomes" id="UP000595426">
    <property type="component" value="Chromosome"/>
</dbReference>
<dbReference type="OrthoDB" id="9805728at2"/>
<dbReference type="Pfam" id="PF13483">
    <property type="entry name" value="Lactamase_B_3"/>
    <property type="match status" value="1"/>
</dbReference>
<organism evidence="2 3">
    <name type="scientific">Elizabethkingia bruuniana</name>
    <dbReference type="NCBI Taxonomy" id="1756149"/>
    <lineage>
        <taxon>Bacteria</taxon>
        <taxon>Pseudomonadati</taxon>
        <taxon>Bacteroidota</taxon>
        <taxon>Flavobacteriia</taxon>
        <taxon>Flavobacteriales</taxon>
        <taxon>Weeksellaceae</taxon>
        <taxon>Elizabethkingia</taxon>
    </lineage>
</organism>
<dbReference type="RefSeq" id="WP_034867466.1">
    <property type="nucleotide sequence ID" value="NZ_CAJJUP010000004.1"/>
</dbReference>
<accession>A0A7T7UYN4</accession>
<name>A0A7T7UYN4_9FLAO</name>
<keyword evidence="1 2" id="KW-0378">Hydrolase</keyword>
<evidence type="ECO:0000256" key="1">
    <source>
        <dbReference type="ARBA" id="ARBA00022801"/>
    </source>
</evidence>
<evidence type="ECO:0000313" key="2">
    <source>
        <dbReference type="EMBL" id="QQN58581.1"/>
    </source>
</evidence>
<keyword evidence="3" id="KW-1185">Reference proteome</keyword>
<sequence>MKARLIRNATLWIEIKGIKVLVDPMLGQKGSLGPFPWTEDNRANPLSDLPFDSEELSKIIQNTDFVLLTHLHPDHWDEAAQKLLPKDMLIYCQPMDEELVRTSGFTRVIPVTNEITYKDVSIIRTGGKHGVGKIGELMGEVSGYILKTKNESIYITGDTIWCEDVSNALNTHNPEYIIANGGGARFNIGEHVTMNGEDIKTMSAYTGSAYIAVVHLDAVSPAREDRKYLKKFFSLHEVTQNIIVPDDGAVIFN</sequence>
<dbReference type="AlphaFoldDB" id="A0A7T7UYN4"/>
<dbReference type="KEGG" id="egm:AYC65_08775"/>
<dbReference type="InterPro" id="IPR050114">
    <property type="entry name" value="UPF0173_UPF0282_UlaG_hydrolase"/>
</dbReference>
<dbReference type="Gene3D" id="3.60.15.10">
    <property type="entry name" value="Ribonuclease Z/Hydroxyacylglutathione hydrolase-like"/>
    <property type="match status" value="1"/>
</dbReference>